<feature type="domain" description="N-acetyltransferase" evidence="4">
    <location>
        <begin position="1"/>
        <end position="155"/>
    </location>
</feature>
<evidence type="ECO:0000313" key="5">
    <source>
        <dbReference type="EMBL" id="KGP64053.1"/>
    </source>
</evidence>
<proteinExistence type="predicted"/>
<sequence>MPIRRLTLGDKSQVLALDKVIFSTVDPEGGWRESDFNQFFNEESCYVFYEEKRPDVIIGYIFATQEKDQTYISNLGSDPRTGKRGIGTALMQKVMLQEDENSKKNNRPFAIKLHADNDNENAIRFYKNLGFKEEGRDSHGIKMTATALPEKFKNKEIQPPVPMSRKALIIRNVDGIQYDDLKVALDGLEPDEQAPREFNELIHLVQSNTLSDSDRLNHALDLFKLEIVRDYIYETVKEKTGSYVIYHLNGLEDTGRINNKNATYIIEKMAKIAPNTDFDMLYLGGGHGDPSQGLSNLSKRQLEGITDILNNRNIKFSAVILGSCFSTAYLGLCQPFLKDHGVTISNSLECGGDNNFKPAMQWIKGQRQEFYSDEDIRNSIPVYQETRAAMRRVFEGGVPPGEELPDEYSKLLDAYKQFVQTEVPGLPEEEFYALGEDLFNRDLEEFIIEMQFERELLHKEKIQEILGNYPKLSEHIKILADKKGEKAIFDALTNCIKPTPTSLVVGTAKTVTMFNFSEANVMPANADEEFQGNYRLVRDKVRRSGQFTEINEVLNDFNDISAKRQFNNVFIQATKFLEPQEREAQKHHPEQERLIRQQQEREAQERHAEQERLIRQQQEREAQDRAEQERLIHQQQEREVQEHRAEQKGLAHQQQERETQYRDAEQERLTCLQNGHAQNQQAFAAQLKLLHDKMTDLDKRGMEKARRLH</sequence>
<dbReference type="PANTHER" id="PTHR42919">
    <property type="entry name" value="N-ALPHA-ACETYLTRANSFERASE"/>
    <property type="match status" value="1"/>
</dbReference>
<keyword evidence="1" id="KW-0808">Transferase</keyword>
<dbReference type="RefSeq" id="WP_152571550.1">
    <property type="nucleotide sequence ID" value="NZ_JNCF01000006.1"/>
</dbReference>
<keyword evidence="2" id="KW-0012">Acyltransferase</keyword>
<feature type="region of interest" description="Disordered" evidence="3">
    <location>
        <begin position="581"/>
        <end position="662"/>
    </location>
</feature>
<accession>A0A0A2T9F9</accession>
<dbReference type="EMBL" id="JNCF01000006">
    <property type="protein sequence ID" value="KGP64053.1"/>
    <property type="molecule type" value="Genomic_DNA"/>
</dbReference>
<keyword evidence="6" id="KW-1185">Reference proteome</keyword>
<dbReference type="GO" id="GO:0016747">
    <property type="term" value="F:acyltransferase activity, transferring groups other than amino-acyl groups"/>
    <property type="evidence" value="ECO:0007669"/>
    <property type="project" value="InterPro"/>
</dbReference>
<dbReference type="CDD" id="cd04301">
    <property type="entry name" value="NAT_SF"/>
    <property type="match status" value="1"/>
</dbReference>
<evidence type="ECO:0000256" key="1">
    <source>
        <dbReference type="ARBA" id="ARBA00022679"/>
    </source>
</evidence>
<evidence type="ECO:0000256" key="2">
    <source>
        <dbReference type="ARBA" id="ARBA00023315"/>
    </source>
</evidence>
<dbReference type="InterPro" id="IPR000182">
    <property type="entry name" value="GNAT_dom"/>
</dbReference>
<comment type="caution">
    <text evidence="5">The sequence shown here is derived from an EMBL/GenBank/DDBJ whole genome shotgun (WGS) entry which is preliminary data.</text>
</comment>
<dbReference type="Gene3D" id="3.40.630.30">
    <property type="match status" value="1"/>
</dbReference>
<evidence type="ECO:0000313" key="6">
    <source>
        <dbReference type="Proteomes" id="UP000054422"/>
    </source>
</evidence>
<dbReference type="PANTHER" id="PTHR42919:SF8">
    <property type="entry name" value="N-ALPHA-ACETYLTRANSFERASE 50"/>
    <property type="match status" value="1"/>
</dbReference>
<evidence type="ECO:0000259" key="4">
    <source>
        <dbReference type="PROSITE" id="PS51186"/>
    </source>
</evidence>
<dbReference type="InterPro" id="IPR016181">
    <property type="entry name" value="Acyl_CoA_acyltransferase"/>
</dbReference>
<dbReference type="SUPFAM" id="SSF55729">
    <property type="entry name" value="Acyl-CoA N-acyltransferases (Nat)"/>
    <property type="match status" value="1"/>
</dbReference>
<dbReference type="InterPro" id="IPR051556">
    <property type="entry name" value="N-term/lysine_N-AcTrnsfr"/>
</dbReference>
<dbReference type="STRING" id="1498499.EP47_03790"/>
<dbReference type="Proteomes" id="UP000054422">
    <property type="component" value="Unassembled WGS sequence"/>
</dbReference>
<protein>
    <recommendedName>
        <fullName evidence="4">N-acetyltransferase domain-containing protein</fullName>
    </recommendedName>
</protein>
<dbReference type="Pfam" id="PF00583">
    <property type="entry name" value="Acetyltransf_1"/>
    <property type="match status" value="1"/>
</dbReference>
<dbReference type="OrthoDB" id="5632996at2"/>
<organism evidence="5 6">
    <name type="scientific">Legionella norrlandica</name>
    <dbReference type="NCBI Taxonomy" id="1498499"/>
    <lineage>
        <taxon>Bacteria</taxon>
        <taxon>Pseudomonadati</taxon>
        <taxon>Pseudomonadota</taxon>
        <taxon>Gammaproteobacteria</taxon>
        <taxon>Legionellales</taxon>
        <taxon>Legionellaceae</taxon>
        <taxon>Legionella</taxon>
    </lineage>
</organism>
<reference evidence="5 6" key="1">
    <citation type="submission" date="2014-05" db="EMBL/GenBank/DDBJ databases">
        <authorList>
            <person name="Rizzardi K."/>
            <person name="Winiecka-Krusnell J."/>
            <person name="Ramliden M."/>
            <person name="Alm E."/>
            <person name="Andersson S."/>
            <person name="Byfors S."/>
        </authorList>
    </citation>
    <scope>NUCLEOTIDE SEQUENCE [LARGE SCALE GENOMIC DNA]</scope>
    <source>
        <strain evidence="5 6">LEGN</strain>
    </source>
</reference>
<dbReference type="PROSITE" id="PS51186">
    <property type="entry name" value="GNAT"/>
    <property type="match status" value="1"/>
</dbReference>
<dbReference type="AlphaFoldDB" id="A0A0A2T9F9"/>
<name>A0A0A2T9F9_9GAMM</name>
<evidence type="ECO:0000256" key="3">
    <source>
        <dbReference type="SAM" id="MobiDB-lite"/>
    </source>
</evidence>
<gene>
    <name evidence="5" type="ORF">EP47_03790</name>
</gene>